<dbReference type="AlphaFoldDB" id="A0A9D1I4D6"/>
<comment type="caution">
    <text evidence="2">The sequence shown here is derived from an EMBL/GenBank/DDBJ whole genome shotgun (WGS) entry which is preliminary data.</text>
</comment>
<keyword evidence="1" id="KW-0472">Membrane</keyword>
<accession>A0A9D1I4D6</accession>
<evidence type="ECO:0000313" key="3">
    <source>
        <dbReference type="Proteomes" id="UP000824091"/>
    </source>
</evidence>
<reference evidence="2" key="2">
    <citation type="journal article" date="2021" name="PeerJ">
        <title>Extensive microbial diversity within the chicken gut microbiome revealed by metagenomics and culture.</title>
        <authorList>
            <person name="Gilroy R."/>
            <person name="Ravi A."/>
            <person name="Getino M."/>
            <person name="Pursley I."/>
            <person name="Horton D.L."/>
            <person name="Alikhan N.F."/>
            <person name="Baker D."/>
            <person name="Gharbi K."/>
            <person name="Hall N."/>
            <person name="Watson M."/>
            <person name="Adriaenssens E.M."/>
            <person name="Foster-Nyarko E."/>
            <person name="Jarju S."/>
            <person name="Secka A."/>
            <person name="Antonio M."/>
            <person name="Oren A."/>
            <person name="Chaudhuri R.R."/>
            <person name="La Ragione R."/>
            <person name="Hildebrand F."/>
            <person name="Pallen M.J."/>
        </authorList>
    </citation>
    <scope>NUCLEOTIDE SEQUENCE</scope>
    <source>
        <strain evidence="2">11300</strain>
    </source>
</reference>
<feature type="transmembrane region" description="Helical" evidence="1">
    <location>
        <begin position="100"/>
        <end position="120"/>
    </location>
</feature>
<evidence type="ECO:0000256" key="1">
    <source>
        <dbReference type="SAM" id="Phobius"/>
    </source>
</evidence>
<evidence type="ECO:0000313" key="2">
    <source>
        <dbReference type="EMBL" id="HIU27926.1"/>
    </source>
</evidence>
<keyword evidence="1" id="KW-0812">Transmembrane</keyword>
<feature type="transmembrane region" description="Helical" evidence="1">
    <location>
        <begin position="126"/>
        <end position="147"/>
    </location>
</feature>
<protein>
    <submittedName>
        <fullName evidence="2">Uncharacterized protein</fullName>
    </submittedName>
</protein>
<reference evidence="2" key="1">
    <citation type="submission" date="2020-10" db="EMBL/GenBank/DDBJ databases">
        <authorList>
            <person name="Gilroy R."/>
        </authorList>
    </citation>
    <scope>NUCLEOTIDE SEQUENCE</scope>
    <source>
        <strain evidence="2">11300</strain>
    </source>
</reference>
<sequence>MAGKFGKRTVFYRRFIISFGIFSIIYQMVLVWAIYLFHGVSGNAVRHYLIADLDQLEAAGTSHALAVFFQIMIIAGLIWSLAGEKVIRQAIVPKRVKRRTFIIVQMILLALLAIALIIVFDRMLYHALRAFIVPEVLILEVWLDAFLRSKM</sequence>
<organism evidence="2 3">
    <name type="scientific">Candidatus Fimisoma avicola</name>
    <dbReference type="NCBI Taxonomy" id="2840826"/>
    <lineage>
        <taxon>Bacteria</taxon>
        <taxon>Bacillati</taxon>
        <taxon>Bacillota</taxon>
        <taxon>Clostridia</taxon>
        <taxon>Eubacteriales</taxon>
        <taxon>Candidatus Fimisoma</taxon>
    </lineage>
</organism>
<dbReference type="Proteomes" id="UP000824091">
    <property type="component" value="Unassembled WGS sequence"/>
</dbReference>
<keyword evidence="1" id="KW-1133">Transmembrane helix</keyword>
<feature type="transmembrane region" description="Helical" evidence="1">
    <location>
        <begin position="58"/>
        <end position="79"/>
    </location>
</feature>
<proteinExistence type="predicted"/>
<gene>
    <name evidence="2" type="ORF">IAD16_06065</name>
</gene>
<dbReference type="EMBL" id="DVMO01000089">
    <property type="protein sequence ID" value="HIU27926.1"/>
    <property type="molecule type" value="Genomic_DNA"/>
</dbReference>
<name>A0A9D1I4D6_9FIRM</name>
<feature type="transmembrane region" description="Helical" evidence="1">
    <location>
        <begin position="12"/>
        <end position="38"/>
    </location>
</feature>